<dbReference type="EMBL" id="CM008973">
    <property type="protein sequence ID" value="PNW74771.1"/>
    <property type="molecule type" value="Genomic_DNA"/>
</dbReference>
<comment type="similarity">
    <text evidence="5">Belongs to the protein kinase superfamily.</text>
</comment>
<dbReference type="PANTHER" id="PTHR48011:SF4">
    <property type="entry name" value="MITOGEN-ACTIVATED PROTEIN KINASE KINASE KINASE 19"/>
    <property type="match status" value="1"/>
</dbReference>
<dbReference type="InterPro" id="IPR008271">
    <property type="entry name" value="Ser/Thr_kinase_AS"/>
</dbReference>
<name>A8IKP6_CHLRE</name>
<dbReference type="PROSITE" id="PS00107">
    <property type="entry name" value="PROTEIN_KINASE_ATP"/>
    <property type="match status" value="1"/>
</dbReference>
<keyword evidence="5" id="KW-0723">Serine/threonine-protein kinase</keyword>
<dbReference type="InterPro" id="IPR017441">
    <property type="entry name" value="Protein_kinase_ATP_BS"/>
</dbReference>
<proteinExistence type="inferred from homology"/>
<dbReference type="AlphaFoldDB" id="A8IKP6"/>
<dbReference type="GeneID" id="5716570"/>
<dbReference type="GO" id="GO:0004672">
    <property type="term" value="F:protein kinase activity"/>
    <property type="evidence" value="ECO:0000318"/>
    <property type="project" value="GO_Central"/>
</dbReference>
<dbReference type="RefSeq" id="XP_001690871.1">
    <property type="nucleotide sequence ID" value="XM_001690819.2"/>
</dbReference>
<evidence type="ECO:0000256" key="1">
    <source>
        <dbReference type="ARBA" id="ARBA00022679"/>
    </source>
</evidence>
<dbReference type="KEGG" id="cre:CHLRE_12g510600v5"/>
<dbReference type="STRING" id="3055.A8IKP6"/>
<evidence type="ECO:0000256" key="4">
    <source>
        <dbReference type="ARBA" id="ARBA00022840"/>
    </source>
</evidence>
<keyword evidence="1" id="KW-0808">Transferase</keyword>
<dbReference type="GO" id="GO:0004674">
    <property type="term" value="F:protein serine/threonine kinase activity"/>
    <property type="evidence" value="ECO:0007669"/>
    <property type="project" value="UniProtKB-KW"/>
</dbReference>
<dbReference type="HOGENOM" id="CLU_763685_0_0_1"/>
<dbReference type="PaxDb" id="3055-EDP05317"/>
<evidence type="ECO:0000313" key="7">
    <source>
        <dbReference type="EMBL" id="PNW74771.1"/>
    </source>
</evidence>
<evidence type="ECO:0000256" key="3">
    <source>
        <dbReference type="ARBA" id="ARBA00022777"/>
    </source>
</evidence>
<dbReference type="SUPFAM" id="SSF56112">
    <property type="entry name" value="Protein kinase-like (PK-like)"/>
    <property type="match status" value="1"/>
</dbReference>
<accession>A8IKP6</accession>
<evidence type="ECO:0000313" key="8">
    <source>
        <dbReference type="Proteomes" id="UP000006906"/>
    </source>
</evidence>
<evidence type="ECO:0000256" key="5">
    <source>
        <dbReference type="RuleBase" id="RU000304"/>
    </source>
</evidence>
<dbReference type="PROSITE" id="PS50011">
    <property type="entry name" value="PROTEIN_KINASE_DOM"/>
    <property type="match status" value="1"/>
</dbReference>
<dbReference type="eggNOG" id="KOG0583">
    <property type="taxonomic scope" value="Eukaryota"/>
</dbReference>
<reference evidence="7 8" key="1">
    <citation type="journal article" date="2007" name="Science">
        <title>The Chlamydomonas genome reveals the evolution of key animal and plant functions.</title>
        <authorList>
            <person name="Merchant S.S."/>
            <person name="Prochnik S.E."/>
            <person name="Vallon O."/>
            <person name="Harris E.H."/>
            <person name="Karpowicz S.J."/>
            <person name="Witman G.B."/>
            <person name="Terry A."/>
            <person name="Salamov A."/>
            <person name="Fritz-Laylin L.K."/>
            <person name="Marechal-Drouard L."/>
            <person name="Marshall W.F."/>
            <person name="Qu L.H."/>
            <person name="Nelson D.R."/>
            <person name="Sanderfoot A.A."/>
            <person name="Spalding M.H."/>
            <person name="Kapitonov V.V."/>
            <person name="Ren Q."/>
            <person name="Ferris P."/>
            <person name="Lindquist E."/>
            <person name="Shapiro H."/>
            <person name="Lucas S.M."/>
            <person name="Grimwood J."/>
            <person name="Schmutz J."/>
            <person name="Cardol P."/>
            <person name="Cerutti H."/>
            <person name="Chanfreau G."/>
            <person name="Chen C.L."/>
            <person name="Cognat V."/>
            <person name="Croft M.T."/>
            <person name="Dent R."/>
            <person name="Dutcher S."/>
            <person name="Fernandez E."/>
            <person name="Fukuzawa H."/>
            <person name="Gonzalez-Ballester D."/>
            <person name="Gonzalez-Halphen D."/>
            <person name="Hallmann A."/>
            <person name="Hanikenne M."/>
            <person name="Hippler M."/>
            <person name="Inwood W."/>
            <person name="Jabbari K."/>
            <person name="Kalanon M."/>
            <person name="Kuras R."/>
            <person name="Lefebvre P.A."/>
            <person name="Lemaire S.D."/>
            <person name="Lobanov A.V."/>
            <person name="Lohr M."/>
            <person name="Manuell A."/>
            <person name="Meier I."/>
            <person name="Mets L."/>
            <person name="Mittag M."/>
            <person name="Mittelmeier T."/>
            <person name="Moroney J.V."/>
            <person name="Moseley J."/>
            <person name="Napoli C."/>
            <person name="Nedelcu A.M."/>
            <person name="Niyogi K."/>
            <person name="Novoselov S.V."/>
            <person name="Paulsen I.T."/>
            <person name="Pazour G."/>
            <person name="Purton S."/>
            <person name="Ral J.P."/>
            <person name="Riano-Pachon D.M."/>
            <person name="Riekhof W."/>
            <person name="Rymarquis L."/>
            <person name="Schroda M."/>
            <person name="Stern D."/>
            <person name="Umen J."/>
            <person name="Willows R."/>
            <person name="Wilson N."/>
            <person name="Zimmer S.L."/>
            <person name="Allmer J."/>
            <person name="Balk J."/>
            <person name="Bisova K."/>
            <person name="Chen C.J."/>
            <person name="Elias M."/>
            <person name="Gendler K."/>
            <person name="Hauser C."/>
            <person name="Lamb M.R."/>
            <person name="Ledford H."/>
            <person name="Long J.C."/>
            <person name="Minagawa J."/>
            <person name="Page M.D."/>
            <person name="Pan J."/>
            <person name="Pootakham W."/>
            <person name="Roje S."/>
            <person name="Rose A."/>
            <person name="Stahlberg E."/>
            <person name="Terauchi A.M."/>
            <person name="Yang P."/>
            <person name="Ball S."/>
            <person name="Bowler C."/>
            <person name="Dieckmann C.L."/>
            <person name="Gladyshev V.N."/>
            <person name="Green P."/>
            <person name="Jorgensen R."/>
            <person name="Mayfield S."/>
            <person name="Mueller-Roeber B."/>
            <person name="Rajamani S."/>
            <person name="Sayre R.T."/>
            <person name="Brokstein P."/>
            <person name="Dubchak I."/>
            <person name="Goodstein D."/>
            <person name="Hornick L."/>
            <person name="Huang Y.W."/>
            <person name="Jhaveri J."/>
            <person name="Luo Y."/>
            <person name="Martinez D."/>
            <person name="Ngau W.C."/>
            <person name="Otillar B."/>
            <person name="Poliakov A."/>
            <person name="Porter A."/>
            <person name="Szajkowski L."/>
            <person name="Werner G."/>
            <person name="Zhou K."/>
            <person name="Grigoriev I.V."/>
            <person name="Rokhsar D.S."/>
            <person name="Grossman A.R."/>
        </authorList>
    </citation>
    <scope>NUCLEOTIDE SEQUENCE [LARGE SCALE GENOMIC DNA]</scope>
    <source>
        <strain evidence="8">CC-503</strain>
    </source>
</reference>
<dbReference type="SMART" id="SM00220">
    <property type="entry name" value="S_TKc"/>
    <property type="match status" value="1"/>
</dbReference>
<dbReference type="Proteomes" id="UP000006906">
    <property type="component" value="Chromosome 12"/>
</dbReference>
<dbReference type="GO" id="GO:0005524">
    <property type="term" value="F:ATP binding"/>
    <property type="evidence" value="ECO:0007669"/>
    <property type="project" value="UniProtKB-UniRule"/>
</dbReference>
<dbReference type="InterPro" id="IPR052751">
    <property type="entry name" value="Plant_MAPKKK"/>
</dbReference>
<feature type="compositionally biased region" description="Low complexity" evidence="6">
    <location>
        <begin position="39"/>
        <end position="54"/>
    </location>
</feature>
<keyword evidence="4 5" id="KW-0067">ATP-binding</keyword>
<dbReference type="Gramene" id="PNW74771">
    <property type="protein sequence ID" value="PNW74771"/>
    <property type="gene ID" value="CHLRE_12g510600v5"/>
</dbReference>
<keyword evidence="8" id="KW-1185">Reference proteome</keyword>
<protein>
    <submittedName>
        <fullName evidence="7">Uncharacterized protein</fullName>
    </submittedName>
</protein>
<organism evidence="7 8">
    <name type="scientific">Chlamydomonas reinhardtii</name>
    <name type="common">Chlamydomonas smithii</name>
    <dbReference type="NCBI Taxonomy" id="3055"/>
    <lineage>
        <taxon>Eukaryota</taxon>
        <taxon>Viridiplantae</taxon>
        <taxon>Chlorophyta</taxon>
        <taxon>core chlorophytes</taxon>
        <taxon>Chlorophyceae</taxon>
        <taxon>CS clade</taxon>
        <taxon>Chlamydomonadales</taxon>
        <taxon>Chlamydomonadaceae</taxon>
        <taxon>Chlamydomonas</taxon>
    </lineage>
</organism>
<dbReference type="Pfam" id="PF00069">
    <property type="entry name" value="Pkinase"/>
    <property type="match status" value="1"/>
</dbReference>
<sequence>MCQTPTASGSGAELCFHIQRETIEDRELVQRDFSDESEAASFSATDSGDTSSADDSSDSWLVDEYLLQHGLSRCVPVRLLGQGAMGRVELVHVRPPPHQPDAAPILAARKTQPRSQDPHLRAKEDTVFGRELEGLAAGRGSPFFVRQLAAAAHDDRQELLLELAEGDTLEEELSEALSAAPPGPLKQLLLAPERIANVAASLLSGLAEMHEQGLGHFDVKPPNLLLTREGRLMIGDTGCAARADKDGNVQAPLPTGTPVYAAPETRAPQGVFHAARADVYSVGVLLAVCCAWHRTTGRVLAWQRGELALPTFIPAPLAHLITQLTAKDPAQRPTARQALEHPFLAGVDVGALAPLRCPGLPPR</sequence>
<dbReference type="InParanoid" id="A8IKP6"/>
<keyword evidence="3" id="KW-0418">Kinase</keyword>
<feature type="region of interest" description="Disordered" evidence="6">
    <location>
        <begin position="33"/>
        <end position="55"/>
    </location>
</feature>
<evidence type="ECO:0000256" key="6">
    <source>
        <dbReference type="SAM" id="MobiDB-lite"/>
    </source>
</evidence>
<dbReference type="PANTHER" id="PTHR48011">
    <property type="entry name" value="CCR4-NOT TRANSCRIPTIONAL COMPLEX SUBUNIT CAF120-RELATED"/>
    <property type="match status" value="1"/>
</dbReference>
<dbReference type="InterPro" id="IPR011009">
    <property type="entry name" value="Kinase-like_dom_sf"/>
</dbReference>
<dbReference type="OrthoDB" id="534005at2759"/>
<dbReference type="GO" id="GO:0007165">
    <property type="term" value="P:signal transduction"/>
    <property type="evidence" value="ECO:0000318"/>
    <property type="project" value="GO_Central"/>
</dbReference>
<gene>
    <name evidence="7" type="ORF">CHLRE_12g510600v5</name>
</gene>
<dbReference type="PROSITE" id="PS00108">
    <property type="entry name" value="PROTEIN_KINASE_ST"/>
    <property type="match status" value="1"/>
</dbReference>
<evidence type="ECO:0000256" key="2">
    <source>
        <dbReference type="ARBA" id="ARBA00022741"/>
    </source>
</evidence>
<dbReference type="InterPro" id="IPR000719">
    <property type="entry name" value="Prot_kinase_dom"/>
</dbReference>
<dbReference type="Gene3D" id="1.10.510.10">
    <property type="entry name" value="Transferase(Phosphotransferase) domain 1"/>
    <property type="match status" value="1"/>
</dbReference>
<keyword evidence="2 5" id="KW-0547">Nucleotide-binding</keyword>